<dbReference type="Proteomes" id="UP000295645">
    <property type="component" value="Unassembled WGS sequence"/>
</dbReference>
<gene>
    <name evidence="3" type="ORF">EC912_102616</name>
</gene>
<proteinExistence type="predicted"/>
<keyword evidence="1" id="KW-0812">Transmembrane</keyword>
<evidence type="ECO:0000313" key="3">
    <source>
        <dbReference type="EMBL" id="TCV96266.1"/>
    </source>
</evidence>
<sequence>MMSAREAVCSIAHRGGSAQTPFGSSTALPMTRLLTPFRRGVWRYLSDRDILHAGFVTILAVVASCGLVYVGYLAHVWHLAARSPLVPPRRMVILVFGRRLVADEPEADYRARLGRGLDNASAGNAEQVLLLGGLSGGVVSEAEAGQRWLLAQGWPGNVPLELEQASIDSLENLRHARSMLRDQVDAGGALPAVALVTSRYHLARCLLLARRLGFDATPVAAEPRLPRSLRYVVRIAAEAGYIMWTDIGLRWAVLIGNRRMVERIS</sequence>
<reference evidence="3 4" key="1">
    <citation type="submission" date="2019-03" db="EMBL/GenBank/DDBJ databases">
        <title>Above-ground endophytic microbial communities from plants in different locations in the United States.</title>
        <authorList>
            <person name="Frank C."/>
        </authorList>
    </citation>
    <scope>NUCLEOTIDE SEQUENCE [LARGE SCALE GENOMIC DNA]</scope>
    <source>
        <strain evidence="3 4">LP_13_YM</strain>
    </source>
</reference>
<dbReference type="PANTHER" id="PTHR30336:SF20">
    <property type="entry name" value="DUF218 DOMAIN-CONTAINING PROTEIN"/>
    <property type="match status" value="1"/>
</dbReference>
<dbReference type="InterPro" id="IPR003848">
    <property type="entry name" value="DUF218"/>
</dbReference>
<evidence type="ECO:0000259" key="2">
    <source>
        <dbReference type="Pfam" id="PF02698"/>
    </source>
</evidence>
<dbReference type="InterPro" id="IPR051599">
    <property type="entry name" value="Cell_Envelope_Assoc"/>
</dbReference>
<dbReference type="EMBL" id="SMCS01000002">
    <property type="protein sequence ID" value="TCV96266.1"/>
    <property type="molecule type" value="Genomic_DNA"/>
</dbReference>
<dbReference type="GO" id="GO:0005886">
    <property type="term" value="C:plasma membrane"/>
    <property type="evidence" value="ECO:0007669"/>
    <property type="project" value="TreeGrafter"/>
</dbReference>
<dbReference type="AlphaFoldDB" id="A0A4R3YV11"/>
<evidence type="ECO:0000313" key="4">
    <source>
        <dbReference type="Proteomes" id="UP000295645"/>
    </source>
</evidence>
<organism evidence="3 4">
    <name type="scientific">Luteibacter rhizovicinus</name>
    <dbReference type="NCBI Taxonomy" id="242606"/>
    <lineage>
        <taxon>Bacteria</taxon>
        <taxon>Pseudomonadati</taxon>
        <taxon>Pseudomonadota</taxon>
        <taxon>Gammaproteobacteria</taxon>
        <taxon>Lysobacterales</taxon>
        <taxon>Rhodanobacteraceae</taxon>
        <taxon>Luteibacter</taxon>
    </lineage>
</organism>
<keyword evidence="1" id="KW-1133">Transmembrane helix</keyword>
<dbReference type="PANTHER" id="PTHR30336">
    <property type="entry name" value="INNER MEMBRANE PROTEIN, PROBABLE PERMEASE"/>
    <property type="match status" value="1"/>
</dbReference>
<keyword evidence="4" id="KW-1185">Reference proteome</keyword>
<comment type="caution">
    <text evidence="3">The sequence shown here is derived from an EMBL/GenBank/DDBJ whole genome shotgun (WGS) entry which is preliminary data.</text>
</comment>
<dbReference type="Pfam" id="PF02698">
    <property type="entry name" value="DUF218"/>
    <property type="match status" value="1"/>
</dbReference>
<keyword evidence="1" id="KW-0472">Membrane</keyword>
<name>A0A4R3YV11_9GAMM</name>
<protein>
    <submittedName>
        <fullName evidence="3">Uncharacterized SAM-binding protein YcdF (DUF218 family)</fullName>
    </submittedName>
</protein>
<feature type="domain" description="DUF218" evidence="2">
    <location>
        <begin position="92"/>
        <end position="223"/>
    </location>
</feature>
<dbReference type="CDD" id="cd06259">
    <property type="entry name" value="YdcF-like"/>
    <property type="match status" value="1"/>
</dbReference>
<accession>A0A4R3YV11</accession>
<feature type="transmembrane region" description="Helical" evidence="1">
    <location>
        <begin position="50"/>
        <end position="74"/>
    </location>
</feature>
<evidence type="ECO:0000256" key="1">
    <source>
        <dbReference type="SAM" id="Phobius"/>
    </source>
</evidence>